<evidence type="ECO:0000313" key="3">
    <source>
        <dbReference type="Proteomes" id="UP000644115"/>
    </source>
</evidence>
<dbReference type="EMBL" id="JACRWC010000072">
    <property type="protein sequence ID" value="MBC5999515.1"/>
    <property type="molecule type" value="Genomic_DNA"/>
</dbReference>
<dbReference type="InterPro" id="IPR036237">
    <property type="entry name" value="Xyl_isomerase-like_sf"/>
</dbReference>
<keyword evidence="2" id="KW-0413">Isomerase</keyword>
<feature type="domain" description="Xylose isomerase-like TIM barrel" evidence="1">
    <location>
        <begin position="37"/>
        <end position="238"/>
    </location>
</feature>
<organism evidence="2 3">
    <name type="scientific">Lentihominibacter faecis</name>
    <dbReference type="NCBI Taxonomy" id="2764712"/>
    <lineage>
        <taxon>Bacteria</taxon>
        <taxon>Bacillati</taxon>
        <taxon>Bacillota</taxon>
        <taxon>Clostridia</taxon>
        <taxon>Peptostreptococcales</taxon>
        <taxon>Anaerovoracaceae</taxon>
        <taxon>Lentihominibacter</taxon>
    </lineage>
</organism>
<dbReference type="PANTHER" id="PTHR12110:SF53">
    <property type="entry name" value="BLR5974 PROTEIN"/>
    <property type="match status" value="1"/>
</dbReference>
<dbReference type="PANTHER" id="PTHR12110">
    <property type="entry name" value="HYDROXYPYRUVATE ISOMERASE"/>
    <property type="match status" value="1"/>
</dbReference>
<dbReference type="Proteomes" id="UP000644115">
    <property type="component" value="Unassembled WGS sequence"/>
</dbReference>
<reference evidence="2" key="1">
    <citation type="submission" date="2020-08" db="EMBL/GenBank/DDBJ databases">
        <authorList>
            <person name="Liu C."/>
            <person name="Sun Q."/>
        </authorList>
    </citation>
    <scope>NUCLEOTIDE SEQUENCE</scope>
    <source>
        <strain evidence="2">BX16</strain>
    </source>
</reference>
<gene>
    <name evidence="2" type="ORF">H8876_05830</name>
</gene>
<dbReference type="RefSeq" id="WP_249286943.1">
    <property type="nucleotide sequence ID" value="NZ_JACRWC010000072.1"/>
</dbReference>
<dbReference type="SUPFAM" id="SSF51658">
    <property type="entry name" value="Xylose isomerase-like"/>
    <property type="match status" value="1"/>
</dbReference>
<proteinExistence type="predicted"/>
<accession>A0A923SRL4</accession>
<evidence type="ECO:0000259" key="1">
    <source>
        <dbReference type="Pfam" id="PF01261"/>
    </source>
</evidence>
<dbReference type="GO" id="GO:0016853">
    <property type="term" value="F:isomerase activity"/>
    <property type="evidence" value="ECO:0007669"/>
    <property type="project" value="UniProtKB-KW"/>
</dbReference>
<dbReference type="Gene3D" id="3.20.20.150">
    <property type="entry name" value="Divalent-metal-dependent TIM barrel enzymes"/>
    <property type="match status" value="1"/>
</dbReference>
<dbReference type="AlphaFoldDB" id="A0A923SRL4"/>
<keyword evidence="3" id="KW-1185">Reference proteome</keyword>
<comment type="caution">
    <text evidence="2">The sequence shown here is derived from an EMBL/GenBank/DDBJ whole genome shotgun (WGS) entry which is preliminary data.</text>
</comment>
<dbReference type="InterPro" id="IPR013022">
    <property type="entry name" value="Xyl_isomerase-like_TIM-brl"/>
</dbReference>
<dbReference type="Pfam" id="PF01261">
    <property type="entry name" value="AP_endonuc_2"/>
    <property type="match status" value="1"/>
</dbReference>
<protein>
    <submittedName>
        <fullName evidence="2">Sugar phosphate isomerase/epimerase</fullName>
    </submittedName>
</protein>
<name>A0A923SRL4_9FIRM</name>
<evidence type="ECO:0000313" key="2">
    <source>
        <dbReference type="EMBL" id="MBC5999515.1"/>
    </source>
</evidence>
<sequence length="254" mass="29220">MKNLYIATIGEDFACWVKKTQSGLELDQFCMAENLDEPKYESCCKEIRRLFTDCKVSPEHAVLHAPFNELHPAAIDPLAKDLARHRMEQAYTACKDLGITKMVVHSGYVPHIYFKSWHQEQSVKFWTGFMADKPADFQLCIENVLEDEPQMMADMLKDIDQPNIGICLDIGHANCMSDVPVSQWIQVLSPYIKHFHLHNNDGSYDWHAPFDEGSMDIHALLRQAKELCNPDTTYTVEVIHCGKAMEWMENQKNL</sequence>
<dbReference type="InterPro" id="IPR050312">
    <property type="entry name" value="IolE/XylAMocC-like"/>
</dbReference>